<proteinExistence type="inferred from homology"/>
<dbReference type="CDD" id="cd01095">
    <property type="entry name" value="Nitrilotriacetate_monoxgenase"/>
    <property type="match status" value="1"/>
</dbReference>
<evidence type="ECO:0000313" key="8">
    <source>
        <dbReference type="EMBL" id="KKO73356.1"/>
    </source>
</evidence>
<keyword evidence="3" id="KW-0560">Oxidoreductase</keyword>
<organism evidence="8 9">
    <name type="scientific">Kerstersia gyiorum</name>
    <dbReference type="NCBI Taxonomy" id="206506"/>
    <lineage>
        <taxon>Bacteria</taxon>
        <taxon>Pseudomonadati</taxon>
        <taxon>Pseudomonadota</taxon>
        <taxon>Betaproteobacteria</taxon>
        <taxon>Burkholderiales</taxon>
        <taxon>Alcaligenaceae</taxon>
        <taxon>Kerstersia</taxon>
    </lineage>
</organism>
<dbReference type="SUPFAM" id="SSF51679">
    <property type="entry name" value="Bacterial luciferase-like"/>
    <property type="match status" value="1"/>
</dbReference>
<dbReference type="RefSeq" id="WP_068367561.1">
    <property type="nucleotide sequence ID" value="NZ_LBNE01000001.1"/>
</dbReference>
<dbReference type="EMBL" id="LBNE01000001">
    <property type="protein sequence ID" value="KKO73356.1"/>
    <property type="molecule type" value="Genomic_DNA"/>
</dbReference>
<feature type="binding site" evidence="6">
    <location>
        <position position="226"/>
    </location>
    <ligand>
        <name>FMN</name>
        <dbReference type="ChEBI" id="CHEBI:58210"/>
    </ligand>
</feature>
<evidence type="ECO:0000259" key="7">
    <source>
        <dbReference type="Pfam" id="PF00296"/>
    </source>
</evidence>
<evidence type="ECO:0000256" key="4">
    <source>
        <dbReference type="ARBA" id="ARBA00023033"/>
    </source>
</evidence>
<feature type="binding site" evidence="6">
    <location>
        <position position="227"/>
    </location>
    <ligand>
        <name>FMN</name>
        <dbReference type="ChEBI" id="CHEBI:58210"/>
    </ligand>
</feature>
<keyword evidence="4 8" id="KW-0503">Monooxygenase</keyword>
<dbReference type="GO" id="GO:0016705">
    <property type="term" value="F:oxidoreductase activity, acting on paired donors, with incorporation or reduction of molecular oxygen"/>
    <property type="evidence" value="ECO:0007669"/>
    <property type="project" value="InterPro"/>
</dbReference>
<evidence type="ECO:0000313" key="9">
    <source>
        <dbReference type="Proteomes" id="UP000078084"/>
    </source>
</evidence>
<name>A0A171KWT9_9BURK</name>
<feature type="binding site" evidence="6">
    <location>
        <position position="60"/>
    </location>
    <ligand>
        <name>FMN</name>
        <dbReference type="ChEBI" id="CHEBI:58210"/>
    </ligand>
</feature>
<dbReference type="InterPro" id="IPR051260">
    <property type="entry name" value="Diverse_substr_monoxygenases"/>
</dbReference>
<dbReference type="InterPro" id="IPR036661">
    <property type="entry name" value="Luciferase-like_sf"/>
</dbReference>
<comment type="similarity">
    <text evidence="5">Belongs to the NtaA/SnaA/DszA monooxygenase family.</text>
</comment>
<evidence type="ECO:0000256" key="6">
    <source>
        <dbReference type="PIRSR" id="PIRSR000337-1"/>
    </source>
</evidence>
<dbReference type="Proteomes" id="UP000078084">
    <property type="component" value="Unassembled WGS sequence"/>
</dbReference>
<dbReference type="GO" id="GO:0004497">
    <property type="term" value="F:monooxygenase activity"/>
    <property type="evidence" value="ECO:0007669"/>
    <property type="project" value="UniProtKB-KW"/>
</dbReference>
<feature type="binding site" evidence="6">
    <location>
        <position position="152"/>
    </location>
    <ligand>
        <name>FMN</name>
        <dbReference type="ChEBI" id="CHEBI:58210"/>
    </ligand>
</feature>
<dbReference type="PANTHER" id="PTHR30011:SF16">
    <property type="entry name" value="C2H2 FINGER DOMAIN TRANSCRIPTION FACTOR (EUROFUNG)-RELATED"/>
    <property type="match status" value="1"/>
</dbReference>
<protein>
    <submittedName>
        <fullName evidence="8">Nitrilotriacetate monooxygenase</fullName>
    </submittedName>
</protein>
<feature type="domain" description="Luciferase-like" evidence="7">
    <location>
        <begin position="22"/>
        <end position="388"/>
    </location>
</feature>
<dbReference type="Pfam" id="PF00296">
    <property type="entry name" value="Bac_luciferase"/>
    <property type="match status" value="1"/>
</dbReference>
<evidence type="ECO:0000256" key="3">
    <source>
        <dbReference type="ARBA" id="ARBA00023002"/>
    </source>
</evidence>
<evidence type="ECO:0000256" key="5">
    <source>
        <dbReference type="ARBA" id="ARBA00033748"/>
    </source>
</evidence>
<dbReference type="Gene3D" id="3.20.20.30">
    <property type="entry name" value="Luciferase-like domain"/>
    <property type="match status" value="1"/>
</dbReference>
<dbReference type="InterPro" id="IPR011251">
    <property type="entry name" value="Luciferase-like_dom"/>
</dbReference>
<keyword evidence="1 6" id="KW-0285">Flavoprotein</keyword>
<keyword evidence="2 6" id="KW-0288">FMN</keyword>
<dbReference type="PANTHER" id="PTHR30011">
    <property type="entry name" value="ALKANESULFONATE MONOOXYGENASE-RELATED"/>
    <property type="match status" value="1"/>
</dbReference>
<evidence type="ECO:0000256" key="1">
    <source>
        <dbReference type="ARBA" id="ARBA00022630"/>
    </source>
</evidence>
<evidence type="ECO:0000256" key="2">
    <source>
        <dbReference type="ARBA" id="ARBA00022643"/>
    </source>
</evidence>
<gene>
    <name evidence="8" type="ORF">AAV32_03655</name>
</gene>
<dbReference type="NCBIfam" id="TIGR03860">
    <property type="entry name" value="FMN_nitrolo"/>
    <property type="match status" value="1"/>
</dbReference>
<sequence>MSKQGRRQLKLGAFLMAPGHHVAAWRHPGAQADLGRDFAAYARIAQEAEAARFDAVFLADTLSAGDTSASASSRTARVSYFEPLTLLSGLAAVTHRIGLIATVSTSFNEPFNVARKFASLDLISQGRAGWNLVTSNHQSEADNFGAGRHLQHDLRYERAEEFVDVVLKLWQSWAPDAFLYDKPEGRYYDPAKLRDTRHAGRHFQVQGPLHVAPSAQGHPVIVQAGSSGPGIELAARTAEVVFTAQRTLEEAQAFYRTLKSRVQAYGRDPDDLKIMPGIFPVIGASRTEAQEKFEALQALIHPEVAVHLLSDMIGFDLTGYPVDGPLPTLPVSNGGQSRQQLLLALARDENLSILQLARKIAGARGHWQLVGTAKDVADELEAYFVGGGADGFNIMPPTLPGGLTEFIADVLPELRRRGLFREEYEGDTLRANLGLRVPVGAETEARSRVAA</sequence>
<dbReference type="PATRIC" id="fig|206506.3.peg.799"/>
<dbReference type="AlphaFoldDB" id="A0A171KWT9"/>
<feature type="binding site" evidence="6">
    <location>
        <position position="102"/>
    </location>
    <ligand>
        <name>FMN</name>
        <dbReference type="ChEBI" id="CHEBI:58210"/>
    </ligand>
</feature>
<comment type="caution">
    <text evidence="8">The sequence shown here is derived from an EMBL/GenBank/DDBJ whole genome shotgun (WGS) entry which is preliminary data.</text>
</comment>
<dbReference type="InterPro" id="IPR016215">
    <property type="entry name" value="NTA_MOA"/>
</dbReference>
<feature type="binding site" evidence="6">
    <location>
        <position position="156"/>
    </location>
    <ligand>
        <name>FMN</name>
        <dbReference type="ChEBI" id="CHEBI:58210"/>
    </ligand>
</feature>
<dbReference type="PIRSF" id="PIRSF000337">
    <property type="entry name" value="NTA_MOA"/>
    <property type="match status" value="1"/>
</dbReference>
<dbReference type="STRING" id="206506.AAV32_03655"/>
<keyword evidence="9" id="KW-1185">Reference proteome</keyword>
<reference evidence="8 9" key="1">
    <citation type="submission" date="2015-04" db="EMBL/GenBank/DDBJ databases">
        <title>Genome sequence of Kerstersia gyiorum CG1.</title>
        <authorList>
            <person name="Greninger A.L."/>
            <person name="Kozyreva V."/>
            <person name="Chaturvedi V."/>
        </authorList>
    </citation>
    <scope>NUCLEOTIDE SEQUENCE [LARGE SCALE GENOMIC DNA]</scope>
    <source>
        <strain evidence="8 9">CG1</strain>
    </source>
</reference>
<accession>A0A171KWT9</accession>